<dbReference type="Gene3D" id="3.40.50.300">
    <property type="entry name" value="P-loop containing nucleotide triphosphate hydrolases"/>
    <property type="match status" value="1"/>
</dbReference>
<proteinExistence type="predicted"/>
<dbReference type="SUPFAM" id="SSF48452">
    <property type="entry name" value="TPR-like"/>
    <property type="match status" value="2"/>
</dbReference>
<organism evidence="2 5">
    <name type="scientific">Streptomyces radicis</name>
    <dbReference type="NCBI Taxonomy" id="1750517"/>
    <lineage>
        <taxon>Bacteria</taxon>
        <taxon>Bacillati</taxon>
        <taxon>Actinomycetota</taxon>
        <taxon>Actinomycetes</taxon>
        <taxon>Kitasatosporales</taxon>
        <taxon>Streptomycetaceae</taxon>
        <taxon>Streptomyces</taxon>
    </lineage>
</organism>
<dbReference type="Proteomes" id="UP000275024">
    <property type="component" value="Unassembled WGS sequence"/>
</dbReference>
<keyword evidence="4" id="KW-1185">Reference proteome</keyword>
<dbReference type="Pfam" id="PF13424">
    <property type="entry name" value="TPR_12"/>
    <property type="match status" value="1"/>
</dbReference>
<feature type="region of interest" description="Disordered" evidence="1">
    <location>
        <begin position="16"/>
        <end position="35"/>
    </location>
</feature>
<dbReference type="EMBL" id="RBDY01000025">
    <property type="protein sequence ID" value="RKN16924.1"/>
    <property type="molecule type" value="Genomic_DNA"/>
</dbReference>
<feature type="compositionally biased region" description="Basic and acidic residues" evidence="1">
    <location>
        <begin position="19"/>
        <end position="29"/>
    </location>
</feature>
<dbReference type="GO" id="GO:0043531">
    <property type="term" value="F:ADP binding"/>
    <property type="evidence" value="ECO:0007669"/>
    <property type="project" value="InterPro"/>
</dbReference>
<dbReference type="PANTHER" id="PTHR47691">
    <property type="entry name" value="REGULATOR-RELATED"/>
    <property type="match status" value="1"/>
</dbReference>
<evidence type="ECO:0000313" key="2">
    <source>
        <dbReference type="EMBL" id="RKN05417.1"/>
    </source>
</evidence>
<name>A0A3A9WH29_9ACTN</name>
<accession>A0A3A9WH29</accession>
<dbReference type="InterPro" id="IPR019734">
    <property type="entry name" value="TPR_rpt"/>
</dbReference>
<dbReference type="InterPro" id="IPR027417">
    <property type="entry name" value="P-loop_NTPase"/>
</dbReference>
<dbReference type="Gene3D" id="1.25.40.10">
    <property type="entry name" value="Tetratricopeptide repeat domain"/>
    <property type="match status" value="2"/>
</dbReference>
<protein>
    <submittedName>
        <fullName evidence="2">Tetratricopeptide repeat protein</fullName>
    </submittedName>
</protein>
<evidence type="ECO:0000313" key="5">
    <source>
        <dbReference type="Proteomes" id="UP000275024"/>
    </source>
</evidence>
<dbReference type="EMBL" id="RBDX01000027">
    <property type="protein sequence ID" value="RKN05417.1"/>
    <property type="molecule type" value="Genomic_DNA"/>
</dbReference>
<evidence type="ECO:0000313" key="4">
    <source>
        <dbReference type="Proteomes" id="UP000268652"/>
    </source>
</evidence>
<dbReference type="InterPro" id="IPR011990">
    <property type="entry name" value="TPR-like_helical_dom_sf"/>
</dbReference>
<dbReference type="SUPFAM" id="SSF52540">
    <property type="entry name" value="P-loop containing nucleoside triphosphate hydrolases"/>
    <property type="match status" value="1"/>
</dbReference>
<dbReference type="PRINTS" id="PR00364">
    <property type="entry name" value="DISEASERSIST"/>
</dbReference>
<gene>
    <name evidence="3" type="ORF">D7318_25045</name>
    <name evidence="2" type="ORF">D7319_25680</name>
</gene>
<sequence>MSGSSRDVVQAGSVSGGVHFHEHGGREQGRPAPRQLLRDTRGFVDRADELEQLNAVLPGRDGEPLVVSICVIAGTAGAGKTTLALHWAHRIKERFPDGQLYINLRGYDPQEPVTAQVALRRFLSALGIPSDAMPNDVEDAAALYRSVVADRRVLIVLDNASTVGQVRPLLPGGDRCLTIVTSRNRLSGLAIRDGAQRLTLGTLPEAEAVALLRVVTAGFRPEESEEKLVELSRLCARLPLALRIAAGGTSQPPGWGKAASHPHMRLDELIADLRDESALWDALSSGDEEEAEAVRTVFAWSYRALPAEASRVFRLLGLHPGPDFGAEAISALVGTPVRRTRHLLDVLVGAHLVEQTGPDRYEFHDLLRVYAADLVREEESGATHREALRRLLDWCLHTADAAQAWVEPEEDRVPLEQHADGVRPLSFADYDRAVEWAERERATVLSAVRAAEAAGWDGHAWRLTLVWRYGQPPSAPAAEWLPVGTIGLRAVRRTGDRAGEARLLDGLGIVHRRLDRPAESLDHHGRAREIWRELGDRRGEAVSLNALGLLELRGRRLAAAEGLFDQAMEAFTERADVAWQAVVLANRARARHEAGLLDEAADDAGGALAIHHDRGDSASVGDALSILSAVHVDRGEPEEGLGSARQALDIALELRDHTLEGFWLLALGDAQRALGDLGAAQESYQRSAALHRRLGDRGREARAWHGAGTVYARLGRHEEAAAFHRQAAVVHRELGDAWSEAVALDGLAASLDAERPDEARRLRRDVLRLVAAFDDPRAVALRSRVASEL</sequence>
<evidence type="ECO:0000256" key="1">
    <source>
        <dbReference type="SAM" id="MobiDB-lite"/>
    </source>
</evidence>
<dbReference type="Proteomes" id="UP000268652">
    <property type="component" value="Unassembled WGS sequence"/>
</dbReference>
<evidence type="ECO:0000313" key="3">
    <source>
        <dbReference type="EMBL" id="RKN16924.1"/>
    </source>
</evidence>
<dbReference type="AlphaFoldDB" id="A0A3A9WH29"/>
<reference evidence="4 5" key="1">
    <citation type="submission" date="2018-09" db="EMBL/GenBank/DDBJ databases">
        <title>Streptomyces sp. nov. DS1-2, an endophytic actinomycete isolated from roots of Dendrobium scabrilingue.</title>
        <authorList>
            <person name="Kuncharoen N."/>
            <person name="Kudo T."/>
            <person name="Ohkuma M."/>
            <person name="Yuki M."/>
            <person name="Tanasupawat S."/>
        </authorList>
    </citation>
    <scope>NUCLEOTIDE SEQUENCE [LARGE SCALE GENOMIC DNA]</scope>
    <source>
        <strain evidence="2 5">AZ1-7</strain>
        <strain evidence="3 4">DS1-2</strain>
    </source>
</reference>
<comment type="caution">
    <text evidence="2">The sequence shown here is derived from an EMBL/GenBank/DDBJ whole genome shotgun (WGS) entry which is preliminary data.</text>
</comment>
<dbReference type="OrthoDB" id="581105at2"/>
<dbReference type="PANTHER" id="PTHR47691:SF3">
    <property type="entry name" value="HTH-TYPE TRANSCRIPTIONAL REGULATOR RV0890C-RELATED"/>
    <property type="match status" value="1"/>
</dbReference>
<dbReference type="SMART" id="SM00028">
    <property type="entry name" value="TPR"/>
    <property type="match status" value="5"/>
</dbReference>